<accession>A0AA36MI09</accession>
<evidence type="ECO:0000313" key="1">
    <source>
        <dbReference type="EMBL" id="CAJ0609862.1"/>
    </source>
</evidence>
<comment type="caution">
    <text evidence="1">The sequence shown here is derived from an EMBL/GenBank/DDBJ whole genome shotgun (WGS) entry which is preliminary data.</text>
</comment>
<organism evidence="1 2">
    <name type="scientific">Cylicocyclus nassatus</name>
    <name type="common">Nematode worm</name>
    <dbReference type="NCBI Taxonomy" id="53992"/>
    <lineage>
        <taxon>Eukaryota</taxon>
        <taxon>Metazoa</taxon>
        <taxon>Ecdysozoa</taxon>
        <taxon>Nematoda</taxon>
        <taxon>Chromadorea</taxon>
        <taxon>Rhabditida</taxon>
        <taxon>Rhabditina</taxon>
        <taxon>Rhabditomorpha</taxon>
        <taxon>Strongyloidea</taxon>
        <taxon>Strongylidae</taxon>
        <taxon>Cylicocyclus</taxon>
    </lineage>
</organism>
<proteinExistence type="predicted"/>
<protein>
    <submittedName>
        <fullName evidence="1">Uncharacterized protein</fullName>
    </submittedName>
</protein>
<sequence length="126" mass="14110">MEEDHKAHQVTAIIPSFSTYPMPLTITLTDKPSLESWGRHRPVGGLDQFMSVAIHKHPIPLLLIYMRSWVDPTLKPAFEAIVRIGIYGELVIREQTTAGNIAYGVQASGYQAAEEARRTKEVKIPN</sequence>
<dbReference type="AlphaFoldDB" id="A0AA36MI09"/>
<gene>
    <name evidence="1" type="ORF">CYNAS_LOCUS21845</name>
</gene>
<dbReference type="EMBL" id="CATQJL010000326">
    <property type="protein sequence ID" value="CAJ0609862.1"/>
    <property type="molecule type" value="Genomic_DNA"/>
</dbReference>
<dbReference type="Proteomes" id="UP001176961">
    <property type="component" value="Unassembled WGS sequence"/>
</dbReference>
<reference evidence="1" key="1">
    <citation type="submission" date="2023-07" db="EMBL/GenBank/DDBJ databases">
        <authorList>
            <consortium name="CYATHOMIX"/>
        </authorList>
    </citation>
    <scope>NUCLEOTIDE SEQUENCE</scope>
    <source>
        <strain evidence="1">N/A</strain>
    </source>
</reference>
<evidence type="ECO:0000313" key="2">
    <source>
        <dbReference type="Proteomes" id="UP001176961"/>
    </source>
</evidence>
<keyword evidence="2" id="KW-1185">Reference proteome</keyword>
<name>A0AA36MI09_CYLNA</name>